<sequence>MTLKRQMMTELEKEKRDRQIFKVLEEIKAQVHQNTAILHAILKRQPLQDSLPDVSFRFPLRTREDISNLEEILKSKTKENALTMHLSTIGGTTAKDIMGRLMRHILANELATSFNWVGRGNKSPFSTLRIISSIKAAAKKHGVTEAECECHIKQWLKHSSDRDGGRKNRQHKAVEANVGPLAKITLARRHLPTSGQPKS</sequence>
<dbReference type="PANTHER" id="PTHR34153">
    <property type="entry name" value="SI:CH211-262H13.3-RELATED-RELATED"/>
    <property type="match status" value="1"/>
</dbReference>
<keyword evidence="3" id="KW-1185">Reference proteome</keyword>
<organism evidence="2 3">
    <name type="scientific">Synaphobranchus kaupii</name>
    <name type="common">Kaup's arrowtooth eel</name>
    <dbReference type="NCBI Taxonomy" id="118154"/>
    <lineage>
        <taxon>Eukaryota</taxon>
        <taxon>Metazoa</taxon>
        <taxon>Chordata</taxon>
        <taxon>Craniata</taxon>
        <taxon>Vertebrata</taxon>
        <taxon>Euteleostomi</taxon>
        <taxon>Actinopterygii</taxon>
        <taxon>Neopterygii</taxon>
        <taxon>Teleostei</taxon>
        <taxon>Anguilliformes</taxon>
        <taxon>Synaphobranchidae</taxon>
        <taxon>Synaphobranchus</taxon>
    </lineage>
</organism>
<evidence type="ECO:0000313" key="3">
    <source>
        <dbReference type="Proteomes" id="UP001152622"/>
    </source>
</evidence>
<name>A0A9Q1IGD3_SYNKA</name>
<dbReference type="Proteomes" id="UP001152622">
    <property type="component" value="Chromosome 18"/>
</dbReference>
<accession>A0A9Q1IGD3</accession>
<dbReference type="InterPro" id="IPR032071">
    <property type="entry name" value="DUF4806"/>
</dbReference>
<proteinExistence type="predicted"/>
<comment type="caution">
    <text evidence="2">The sequence shown here is derived from an EMBL/GenBank/DDBJ whole genome shotgun (WGS) entry which is preliminary data.</text>
</comment>
<feature type="domain" description="DUF4806" evidence="1">
    <location>
        <begin position="55"/>
        <end position="133"/>
    </location>
</feature>
<dbReference type="OrthoDB" id="8950076at2759"/>
<dbReference type="EMBL" id="JAINUF010000018">
    <property type="protein sequence ID" value="KAJ8338549.1"/>
    <property type="molecule type" value="Genomic_DNA"/>
</dbReference>
<protein>
    <recommendedName>
        <fullName evidence="1">DUF4806 domain-containing protein</fullName>
    </recommendedName>
</protein>
<dbReference type="Pfam" id="PF16064">
    <property type="entry name" value="DUF4806"/>
    <property type="match status" value="1"/>
</dbReference>
<dbReference type="PANTHER" id="PTHR34153:SF2">
    <property type="entry name" value="SI:CH211-262H13.3-RELATED"/>
    <property type="match status" value="1"/>
</dbReference>
<evidence type="ECO:0000313" key="2">
    <source>
        <dbReference type="EMBL" id="KAJ8338549.1"/>
    </source>
</evidence>
<gene>
    <name evidence="2" type="ORF">SKAU_G00375150</name>
</gene>
<dbReference type="AlphaFoldDB" id="A0A9Q1IGD3"/>
<evidence type="ECO:0000259" key="1">
    <source>
        <dbReference type="Pfam" id="PF16064"/>
    </source>
</evidence>
<reference evidence="2" key="1">
    <citation type="journal article" date="2023" name="Science">
        <title>Genome structures resolve the early diversification of teleost fishes.</title>
        <authorList>
            <person name="Parey E."/>
            <person name="Louis A."/>
            <person name="Montfort J."/>
            <person name="Bouchez O."/>
            <person name="Roques C."/>
            <person name="Iampietro C."/>
            <person name="Lluch J."/>
            <person name="Castinel A."/>
            <person name="Donnadieu C."/>
            <person name="Desvignes T."/>
            <person name="Floi Bucao C."/>
            <person name="Jouanno E."/>
            <person name="Wen M."/>
            <person name="Mejri S."/>
            <person name="Dirks R."/>
            <person name="Jansen H."/>
            <person name="Henkel C."/>
            <person name="Chen W.J."/>
            <person name="Zahm M."/>
            <person name="Cabau C."/>
            <person name="Klopp C."/>
            <person name="Thompson A.W."/>
            <person name="Robinson-Rechavi M."/>
            <person name="Braasch I."/>
            <person name="Lecointre G."/>
            <person name="Bobe J."/>
            <person name="Postlethwait J.H."/>
            <person name="Berthelot C."/>
            <person name="Roest Crollius H."/>
            <person name="Guiguen Y."/>
        </authorList>
    </citation>
    <scope>NUCLEOTIDE SEQUENCE</scope>
    <source>
        <strain evidence="2">WJC10195</strain>
    </source>
</reference>